<dbReference type="EMBL" id="ABDG02000014">
    <property type="protein sequence ID" value="EHK50363.1"/>
    <property type="molecule type" value="Genomic_DNA"/>
</dbReference>
<proteinExistence type="predicted"/>
<dbReference type="STRING" id="452589.G9NGF2"/>
<keyword evidence="2" id="KW-1185">Reference proteome</keyword>
<organism evidence="1 2">
    <name type="scientific">Hypocrea atroviridis (strain ATCC 20476 / IMI 206040)</name>
    <name type="common">Trichoderma atroviride</name>
    <dbReference type="NCBI Taxonomy" id="452589"/>
    <lineage>
        <taxon>Eukaryota</taxon>
        <taxon>Fungi</taxon>
        <taxon>Dikarya</taxon>
        <taxon>Ascomycota</taxon>
        <taxon>Pezizomycotina</taxon>
        <taxon>Sordariomycetes</taxon>
        <taxon>Hypocreomycetidae</taxon>
        <taxon>Hypocreales</taxon>
        <taxon>Hypocreaceae</taxon>
        <taxon>Trichoderma</taxon>
    </lineage>
</organism>
<evidence type="ECO:0000313" key="2">
    <source>
        <dbReference type="Proteomes" id="UP000005426"/>
    </source>
</evidence>
<dbReference type="GeneID" id="25779427"/>
<comment type="caution">
    <text evidence="1">The sequence shown here is derived from an EMBL/GenBank/DDBJ whole genome shotgun (WGS) entry which is preliminary data.</text>
</comment>
<dbReference type="AlphaFoldDB" id="G9NGF2"/>
<protein>
    <recommendedName>
        <fullName evidence="3">F-box domain-containing protein</fullName>
    </recommendedName>
</protein>
<accession>G9NGF2</accession>
<evidence type="ECO:0008006" key="3">
    <source>
        <dbReference type="Google" id="ProtNLM"/>
    </source>
</evidence>
<dbReference type="OrthoDB" id="4358152at2759"/>
<evidence type="ECO:0000313" key="1">
    <source>
        <dbReference type="EMBL" id="EHK50363.1"/>
    </source>
</evidence>
<reference evidence="1 2" key="1">
    <citation type="journal article" date="2011" name="Genome Biol.">
        <title>Comparative genome sequence analysis underscores mycoparasitism as the ancestral life style of Trichoderma.</title>
        <authorList>
            <person name="Kubicek C.P."/>
            <person name="Herrera-Estrella A."/>
            <person name="Seidl-Seiboth V."/>
            <person name="Martinez D.A."/>
            <person name="Druzhinina I.S."/>
            <person name="Thon M."/>
            <person name="Zeilinger S."/>
            <person name="Casas-Flores S."/>
            <person name="Horwitz B.A."/>
            <person name="Mukherjee P.K."/>
            <person name="Mukherjee M."/>
            <person name="Kredics L."/>
            <person name="Alcaraz L.D."/>
            <person name="Aerts A."/>
            <person name="Antal Z."/>
            <person name="Atanasova L."/>
            <person name="Cervantes-Badillo M.G."/>
            <person name="Challacombe J."/>
            <person name="Chertkov O."/>
            <person name="McCluskey K."/>
            <person name="Coulpier F."/>
            <person name="Deshpande N."/>
            <person name="von Doehren H."/>
            <person name="Ebbole D.J."/>
            <person name="Esquivel-Naranjo E.U."/>
            <person name="Fekete E."/>
            <person name="Flipphi M."/>
            <person name="Glaser F."/>
            <person name="Gomez-Rodriguez E.Y."/>
            <person name="Gruber S."/>
            <person name="Han C."/>
            <person name="Henrissat B."/>
            <person name="Hermosa R."/>
            <person name="Hernandez-Onate M."/>
            <person name="Karaffa L."/>
            <person name="Kosti I."/>
            <person name="Le Crom S."/>
            <person name="Lindquist E."/>
            <person name="Lucas S."/>
            <person name="Luebeck M."/>
            <person name="Luebeck P.S."/>
            <person name="Margeot A."/>
            <person name="Metz B."/>
            <person name="Misra M."/>
            <person name="Nevalainen H."/>
            <person name="Omann M."/>
            <person name="Packer N."/>
            <person name="Perrone G."/>
            <person name="Uresti-Rivera E.E."/>
            <person name="Salamov A."/>
            <person name="Schmoll M."/>
            <person name="Seiboth B."/>
            <person name="Shapiro H."/>
            <person name="Sukno S."/>
            <person name="Tamayo-Ramos J.A."/>
            <person name="Tisch D."/>
            <person name="Wiest A."/>
            <person name="Wilkinson H.H."/>
            <person name="Zhang M."/>
            <person name="Coutinho P.M."/>
            <person name="Kenerley C.M."/>
            <person name="Monte E."/>
            <person name="Baker S.E."/>
            <person name="Grigoriev I.V."/>
        </authorList>
    </citation>
    <scope>NUCLEOTIDE SEQUENCE [LARGE SCALE GENOMIC DNA]</scope>
    <source>
        <strain evidence="2">ATCC 20476 / IMI 206040</strain>
    </source>
</reference>
<gene>
    <name evidence="1" type="ORF">TRIATDRAFT_280230</name>
</gene>
<dbReference type="HOGENOM" id="CLU_473307_0_0_1"/>
<dbReference type="Proteomes" id="UP000005426">
    <property type="component" value="Unassembled WGS sequence"/>
</dbReference>
<dbReference type="KEGG" id="tatv:25779427"/>
<dbReference type="eggNOG" id="ENOG502T1M9">
    <property type="taxonomic scope" value="Eukaryota"/>
</dbReference>
<name>G9NGF2_HYPAI</name>
<sequence>MAWPRRDSRRDRIGSTSTGYQSFALFIRFTAVKSVRAAFQGGLAFFFPVFFFSGDRPGPCNWGCKRDLQPHSVKIPLVNGLSEFAFPTCIVELGDLSNSFTASSTSTTIPSICAIRKGQLLQGLSMKPDFHSLIRGPWGRLWRHHLGRRLSRLWKRLRSHQPSLETLPIEIMLDIMCELTDLDALYNLIRASPVSSRIFDRYANEVIEAVLPMCPLKIEIQHLVRAVILTRSSALPFDNLRDFKTLFEQQDPWMSGGYRSPPLTLPSDSLKAAGLESLRSCLATACRISVLTYTCLEFYLERLRNKSICNPYHCDNRDFSLDDFLQNTTHSWTRAFGEPVTENYGWSPSWVEEMRVARALWKMQLVGEVQRLAIRDPNGLGWSAEDMAEIANITPEDFVTSPDLYLNGMEQEAMTVGGYLRRLGGEDGESPQRSLADYYRLPRPPAIEIRSWITEMPKPNIRKTKFAKYYDLGNRLIPADPPIESLELLVKKPYPLYYIIQGLVCGQKPIDADKNSFGVVRYMDLAFRDAYSPLPEVPFDTFGLLGIALWDNARLRKMCLVENAYYSRVTTKCYFV</sequence>